<dbReference type="EMBL" id="FOVL01000002">
    <property type="protein sequence ID" value="SFN33141.1"/>
    <property type="molecule type" value="Genomic_DNA"/>
</dbReference>
<feature type="domain" description="Glycosyltransferase 2-like" evidence="1">
    <location>
        <begin position="6"/>
        <end position="123"/>
    </location>
</feature>
<reference evidence="2 3" key="1">
    <citation type="submission" date="2016-10" db="EMBL/GenBank/DDBJ databases">
        <authorList>
            <person name="de Groot N.N."/>
        </authorList>
    </citation>
    <scope>NUCLEOTIDE SEQUENCE [LARGE SCALE GENOMIC DNA]</scope>
    <source>
        <strain evidence="2 3">DSM 17794</strain>
    </source>
</reference>
<keyword evidence="3" id="KW-1185">Reference proteome</keyword>
<dbReference type="OrthoDB" id="597270at2"/>
<dbReference type="InterPro" id="IPR029044">
    <property type="entry name" value="Nucleotide-diphossugar_trans"/>
</dbReference>
<dbReference type="PANTHER" id="PTHR43685:SF2">
    <property type="entry name" value="GLYCOSYLTRANSFERASE 2-LIKE DOMAIN-CONTAINING PROTEIN"/>
    <property type="match status" value="1"/>
</dbReference>
<dbReference type="InterPro" id="IPR001173">
    <property type="entry name" value="Glyco_trans_2-like"/>
</dbReference>
<name>A0A1I4Y4Y2_9FLAO</name>
<proteinExistence type="predicted"/>
<evidence type="ECO:0000259" key="1">
    <source>
        <dbReference type="Pfam" id="PF00535"/>
    </source>
</evidence>
<organism evidence="2 3">
    <name type="scientific">Salegentibacter flavus</name>
    <dbReference type="NCBI Taxonomy" id="287099"/>
    <lineage>
        <taxon>Bacteria</taxon>
        <taxon>Pseudomonadati</taxon>
        <taxon>Bacteroidota</taxon>
        <taxon>Flavobacteriia</taxon>
        <taxon>Flavobacteriales</taxon>
        <taxon>Flavobacteriaceae</taxon>
        <taxon>Salegentibacter</taxon>
    </lineage>
</organism>
<dbReference type="RefSeq" id="WP_093405531.1">
    <property type="nucleotide sequence ID" value="NZ_FOVL01000002.1"/>
</dbReference>
<protein>
    <recommendedName>
        <fullName evidence="1">Glycosyltransferase 2-like domain-containing protein</fullName>
    </recommendedName>
</protein>
<evidence type="ECO:0000313" key="3">
    <source>
        <dbReference type="Proteomes" id="UP000199153"/>
    </source>
</evidence>
<dbReference type="Gene3D" id="3.90.550.10">
    <property type="entry name" value="Spore Coat Polysaccharide Biosynthesis Protein SpsA, Chain A"/>
    <property type="match status" value="1"/>
</dbReference>
<dbReference type="SUPFAM" id="SSF53448">
    <property type="entry name" value="Nucleotide-diphospho-sugar transferases"/>
    <property type="match status" value="1"/>
</dbReference>
<accession>A0A1I4Y4Y2</accession>
<dbReference type="InterPro" id="IPR050834">
    <property type="entry name" value="Glycosyltransf_2"/>
</dbReference>
<dbReference type="Pfam" id="PF00535">
    <property type="entry name" value="Glycos_transf_2"/>
    <property type="match status" value="1"/>
</dbReference>
<sequence>MDKALSIIIACYNDIDVRKAVEAASFQTYVSKEIIVVDDGSNEATKEVIASVKDKIDILIEQKNSGQSIARNNGIKKATGNYILNWDSDDYFEPEFSEKAIPKFQEDEAIKIVTCKARRFDKKGTIDIFTPRGGKLEDFLFRNSALGSAMFKKTDWEACGGYEENLPILGFEDWEFYIQLLKSGGYAYVIPEILFHYQVRPDSTTAQIKSLKQEKYKHIILKHPEIYKANFVGLIDDLFKRIEQKDREQLKIYKTKEWKAGKFLLSPFRFLKVLKQNLVPKK</sequence>
<dbReference type="STRING" id="287099.SAMN05660413_00529"/>
<dbReference type="PANTHER" id="PTHR43685">
    <property type="entry name" value="GLYCOSYLTRANSFERASE"/>
    <property type="match status" value="1"/>
</dbReference>
<gene>
    <name evidence="2" type="ORF">SAMN05660413_00529</name>
</gene>
<dbReference type="AlphaFoldDB" id="A0A1I4Y4Y2"/>
<dbReference type="Proteomes" id="UP000199153">
    <property type="component" value="Unassembled WGS sequence"/>
</dbReference>
<evidence type="ECO:0000313" key="2">
    <source>
        <dbReference type="EMBL" id="SFN33141.1"/>
    </source>
</evidence>